<proteinExistence type="inferred from homology"/>
<protein>
    <recommendedName>
        <fullName evidence="6">Phosphatidylglycerol lysyltransferase</fullName>
        <ecNumber evidence="6">2.3.2.3</ecNumber>
    </recommendedName>
    <alternativeName>
        <fullName evidence="6">Lysylphosphatidylglycerol synthase</fullName>
    </alternativeName>
</protein>
<keyword evidence="6" id="KW-0443">Lipid metabolism</keyword>
<dbReference type="RefSeq" id="WP_056947363.1">
    <property type="nucleotide sequence ID" value="NZ_AZCV01000012.1"/>
</dbReference>
<dbReference type="NCBIfam" id="TIGR00374">
    <property type="entry name" value="flippase-like domain"/>
    <property type="match status" value="1"/>
</dbReference>
<dbReference type="GO" id="GO:0046677">
    <property type="term" value="P:response to antibiotic"/>
    <property type="evidence" value="ECO:0007669"/>
    <property type="project" value="UniProtKB-KW"/>
</dbReference>
<evidence type="ECO:0000256" key="2">
    <source>
        <dbReference type="ARBA" id="ARBA00022475"/>
    </source>
</evidence>
<dbReference type="GO" id="GO:0006629">
    <property type="term" value="P:lipid metabolic process"/>
    <property type="evidence" value="ECO:0007669"/>
    <property type="project" value="UniProtKB-KW"/>
</dbReference>
<keyword evidence="6" id="KW-0808">Transferase</keyword>
<dbReference type="Pfam" id="PF03706">
    <property type="entry name" value="LPG_synthase_TM"/>
    <property type="match status" value="1"/>
</dbReference>
<comment type="catalytic activity">
    <reaction evidence="6">
        <text>L-lysyl-tRNA(Lys) + a 1,2-diacyl-sn-glycero-3-phospho-(1'-sn-glycerol) = a 1,2-diacyl-sn-glycero-3-phospho-1'-(3'-O-L-lysyl)-sn-glycerol + tRNA(Lys)</text>
        <dbReference type="Rhea" id="RHEA:10668"/>
        <dbReference type="Rhea" id="RHEA-COMP:9696"/>
        <dbReference type="Rhea" id="RHEA-COMP:9697"/>
        <dbReference type="ChEBI" id="CHEBI:64716"/>
        <dbReference type="ChEBI" id="CHEBI:75792"/>
        <dbReference type="ChEBI" id="CHEBI:78442"/>
        <dbReference type="ChEBI" id="CHEBI:78529"/>
        <dbReference type="EC" id="2.3.2.3"/>
    </reaction>
</comment>
<feature type="transmembrane region" description="Helical" evidence="6">
    <location>
        <begin position="120"/>
        <end position="142"/>
    </location>
</feature>
<keyword evidence="6" id="KW-0046">Antibiotic resistance</keyword>
<feature type="transmembrane region" description="Helical" evidence="6">
    <location>
        <begin position="7"/>
        <end position="24"/>
    </location>
</feature>
<reference evidence="7 8" key="1">
    <citation type="journal article" date="2015" name="Genome Announc.">
        <title>Expanding the biotechnology potential of lactobacilli through comparative genomics of 213 strains and associated genera.</title>
        <authorList>
            <person name="Sun Z."/>
            <person name="Harris H.M."/>
            <person name="McCann A."/>
            <person name="Guo C."/>
            <person name="Argimon S."/>
            <person name="Zhang W."/>
            <person name="Yang X."/>
            <person name="Jeffery I.B."/>
            <person name="Cooney J.C."/>
            <person name="Kagawa T.F."/>
            <person name="Liu W."/>
            <person name="Song Y."/>
            <person name="Salvetti E."/>
            <person name="Wrobel A."/>
            <person name="Rasinkangas P."/>
            <person name="Parkhill J."/>
            <person name="Rea M.C."/>
            <person name="O'Sullivan O."/>
            <person name="Ritari J."/>
            <person name="Douillard F.P."/>
            <person name="Paul Ross R."/>
            <person name="Yang R."/>
            <person name="Briner A.E."/>
            <person name="Felis G.E."/>
            <person name="de Vos W.M."/>
            <person name="Barrangou R."/>
            <person name="Klaenhammer T.R."/>
            <person name="Caufield P.W."/>
            <person name="Cui Y."/>
            <person name="Zhang H."/>
            <person name="O'Toole P.W."/>
        </authorList>
    </citation>
    <scope>NUCLEOTIDE SEQUENCE [LARGE SCALE GENOMIC DNA]</scope>
    <source>
        <strain evidence="7 8">DSM 20534</strain>
    </source>
</reference>
<evidence type="ECO:0000256" key="4">
    <source>
        <dbReference type="ARBA" id="ARBA00022989"/>
    </source>
</evidence>
<feature type="transmembrane region" description="Helical" evidence="6">
    <location>
        <begin position="154"/>
        <end position="177"/>
    </location>
</feature>
<dbReference type="PATRIC" id="fig|1423722.3.peg.642"/>
<name>A0A0R1GS95_9LACO</name>
<comment type="function">
    <text evidence="6">Catalyzes the transfer of a lysyl group from L-lysyl-tRNA(Lys) to membrane-bound phosphatidylglycerol (PG), which produces lysylphosphatidylglycerol (LPG), a major component of the bacterial membrane with a positive net charge. LPG synthesis contributes to bacterial virulence as it is involved in the resistance mechanism against cationic antimicrobial peptides (CAMP) produces by the host's immune system (defensins, cathelicidins) and by the competing microorganisms.</text>
</comment>
<evidence type="ECO:0000256" key="3">
    <source>
        <dbReference type="ARBA" id="ARBA00022692"/>
    </source>
</evidence>
<feature type="transmembrane region" description="Helical" evidence="6">
    <location>
        <begin position="44"/>
        <end position="65"/>
    </location>
</feature>
<comment type="subcellular location">
    <subcellularLocation>
        <location evidence="1 6">Cell membrane</location>
        <topology evidence="1 6">Multi-pass membrane protein</topology>
    </subcellularLocation>
</comment>
<evidence type="ECO:0000313" key="7">
    <source>
        <dbReference type="EMBL" id="KRK36617.1"/>
    </source>
</evidence>
<dbReference type="PANTHER" id="PTHR37693">
    <property type="entry name" value="PHOSPHATIDYLGLYCEROL LYSYLTRANSFERASE"/>
    <property type="match status" value="1"/>
</dbReference>
<comment type="similarity">
    <text evidence="6">Belongs to the LPG synthase family.</text>
</comment>
<accession>A0A0R1GS95</accession>
<dbReference type="Proteomes" id="UP000050909">
    <property type="component" value="Unassembled WGS sequence"/>
</dbReference>
<keyword evidence="4 6" id="KW-1133">Transmembrane helix</keyword>
<evidence type="ECO:0000256" key="6">
    <source>
        <dbReference type="RuleBase" id="RU363042"/>
    </source>
</evidence>
<dbReference type="GO" id="GO:0050071">
    <property type="term" value="F:phosphatidylglycerol lysyltransferase activity"/>
    <property type="evidence" value="ECO:0007669"/>
    <property type="project" value="UniProtKB-EC"/>
</dbReference>
<gene>
    <name evidence="6" type="primary">mprF</name>
    <name evidence="7" type="ORF">FC62_GL000630</name>
</gene>
<keyword evidence="3 6" id="KW-0812">Transmembrane</keyword>
<feature type="transmembrane region" description="Helical" evidence="6">
    <location>
        <begin position="264"/>
        <end position="284"/>
    </location>
</feature>
<dbReference type="InterPro" id="IPR022791">
    <property type="entry name" value="L-PG_synthase/AglD"/>
</dbReference>
<dbReference type="AlphaFoldDB" id="A0A0R1GS95"/>
<sequence length="335" mass="37916">MSKKQVLGLLAVLVLSGGVFWYEISDLDFESVGHALARFNSRFFLVAILVMLVSFVTDSLIFYILERDRRFPRNKKWAFLRVPAMQALFNAITPMASGGQPAQLVGLVQMGVEGGRATSILLMKFIIFQFVVLVSYVLTLFFGFDLMMQQFSGLVFLILIGFVVHTISIIFLLLVMFKYDWTKRIVRAVFNLLGRHLNPDKVLAWQNITITKIDNFYEEGMQLKRAGRKLLFSTILTVVDRLAFYSVPYFILLAVGVQANYFEVLILNVMITMIISIVPIPGGTGGAELSFKSLFAMFLTNQSSMVLAMFLWRFVTYFLGMILGLIALVAKPRKS</sequence>
<keyword evidence="2" id="KW-1003">Cell membrane</keyword>
<feature type="transmembrane region" description="Helical" evidence="6">
    <location>
        <begin position="305"/>
        <end position="330"/>
    </location>
</feature>
<keyword evidence="8" id="KW-1185">Reference proteome</keyword>
<comment type="caution">
    <text evidence="7">The sequence shown here is derived from an EMBL/GenBank/DDBJ whole genome shotgun (WGS) entry which is preliminary data.</text>
</comment>
<evidence type="ECO:0000256" key="1">
    <source>
        <dbReference type="ARBA" id="ARBA00004651"/>
    </source>
</evidence>
<evidence type="ECO:0000313" key="8">
    <source>
        <dbReference type="Proteomes" id="UP000050909"/>
    </source>
</evidence>
<organism evidence="7 8">
    <name type="scientific">Amylolactobacillus amylotrophicus DSM 20534</name>
    <dbReference type="NCBI Taxonomy" id="1423722"/>
    <lineage>
        <taxon>Bacteria</taxon>
        <taxon>Bacillati</taxon>
        <taxon>Bacillota</taxon>
        <taxon>Bacilli</taxon>
        <taxon>Lactobacillales</taxon>
        <taxon>Lactobacillaceae</taxon>
        <taxon>Amylolactobacillus</taxon>
    </lineage>
</organism>
<dbReference type="EC" id="2.3.2.3" evidence="6"/>
<feature type="transmembrane region" description="Helical" evidence="6">
    <location>
        <begin position="230"/>
        <end position="252"/>
    </location>
</feature>
<dbReference type="EMBL" id="AZCV01000012">
    <property type="protein sequence ID" value="KRK36617.1"/>
    <property type="molecule type" value="Genomic_DNA"/>
</dbReference>
<dbReference type="GO" id="GO:0005886">
    <property type="term" value="C:plasma membrane"/>
    <property type="evidence" value="ECO:0007669"/>
    <property type="project" value="UniProtKB-SubCell"/>
</dbReference>
<dbReference type="PANTHER" id="PTHR37693:SF1">
    <property type="entry name" value="INTEGRAL MEMBRANE PROTEIN"/>
    <property type="match status" value="1"/>
</dbReference>
<evidence type="ECO:0000256" key="5">
    <source>
        <dbReference type="ARBA" id="ARBA00023136"/>
    </source>
</evidence>
<keyword evidence="5 6" id="KW-0472">Membrane</keyword>